<keyword evidence="9" id="KW-1185">Reference proteome</keyword>
<proteinExistence type="predicted"/>
<dbReference type="Pfam" id="PF04055">
    <property type="entry name" value="Radical_SAM"/>
    <property type="match status" value="1"/>
</dbReference>
<dbReference type="SFLD" id="SFLDS00029">
    <property type="entry name" value="Radical_SAM"/>
    <property type="match status" value="1"/>
</dbReference>
<protein>
    <submittedName>
        <fullName evidence="8">Radical SAM protein</fullName>
    </submittedName>
</protein>
<dbReference type="CDD" id="cd01335">
    <property type="entry name" value="Radical_SAM"/>
    <property type="match status" value="1"/>
</dbReference>
<keyword evidence="6" id="KW-0411">Iron-sulfur</keyword>
<accession>A0ABW5CAD0</accession>
<evidence type="ECO:0000313" key="9">
    <source>
        <dbReference type="Proteomes" id="UP001597296"/>
    </source>
</evidence>
<comment type="cofactor">
    <cofactor evidence="1">
        <name>[4Fe-4S] cluster</name>
        <dbReference type="ChEBI" id="CHEBI:49883"/>
    </cofactor>
</comment>
<dbReference type="RefSeq" id="WP_377316251.1">
    <property type="nucleotide sequence ID" value="NZ_JBHUIY010000018.1"/>
</dbReference>
<sequence length="451" mass="49645">MGIRLSRYTLEIPDGNGVYLFNTYRGTSVLLSVEQLQLIKQIVGRTGSDAGDPGPWSAVIGFLAENGFVVPAEIDELALAIAKYDRTIADTAAVSLVIAPSLRCNMNCYYCYEGKDSDSALGAHDLESLLAFITSRLTEGGSLGITWFGGEPLLSKSFIVAAANRLREICHRMGVTFAFRMVSNFYLLDEKTAEELAACGITSVQVTFDGSRDEHDRVRRASQDGQPPADSFDRILANIAAAGKHLRILARVNVSQLNIDRVPTLLAQLDAAGLQDCLSGLYFYPVFNYKASDSAANYLPRANLHFSMEDFARRERALIDLARAHGFPPFTPLIFEVGYLGCYASVANGFVIDHRGTILKCDHELGAGGSGRTSIRDFSRIDDDPDLSKWGAQRPESNPSCRDCPFLPLCYAHCPHSNLVLTEQGPRCPSYKYNWRDVFPIYLRERLGAEG</sequence>
<evidence type="ECO:0000256" key="6">
    <source>
        <dbReference type="ARBA" id="ARBA00023014"/>
    </source>
</evidence>
<dbReference type="SFLD" id="SFLDG01067">
    <property type="entry name" value="SPASM/twitch_domain_containing"/>
    <property type="match status" value="1"/>
</dbReference>
<dbReference type="InterPro" id="IPR007197">
    <property type="entry name" value="rSAM"/>
</dbReference>
<keyword evidence="2" id="KW-0004">4Fe-4S</keyword>
<dbReference type="InterPro" id="IPR013785">
    <property type="entry name" value="Aldolase_TIM"/>
</dbReference>
<comment type="caution">
    <text evidence="8">The sequence shown here is derived from an EMBL/GenBank/DDBJ whole genome shotgun (WGS) entry which is preliminary data.</text>
</comment>
<dbReference type="SUPFAM" id="SSF102114">
    <property type="entry name" value="Radical SAM enzymes"/>
    <property type="match status" value="1"/>
</dbReference>
<reference evidence="9" key="1">
    <citation type="journal article" date="2019" name="Int. J. Syst. Evol. Microbiol.">
        <title>The Global Catalogue of Microorganisms (GCM) 10K type strain sequencing project: providing services to taxonomists for standard genome sequencing and annotation.</title>
        <authorList>
            <consortium name="The Broad Institute Genomics Platform"/>
            <consortium name="The Broad Institute Genome Sequencing Center for Infectious Disease"/>
            <person name="Wu L."/>
            <person name="Ma J."/>
        </authorList>
    </citation>
    <scope>NUCLEOTIDE SEQUENCE [LARGE SCALE GENOMIC DNA]</scope>
    <source>
        <strain evidence="9">KCTC 15012</strain>
    </source>
</reference>
<dbReference type="NCBIfam" id="TIGR04085">
    <property type="entry name" value="rSAM_more_4Fe4S"/>
    <property type="match status" value="1"/>
</dbReference>
<dbReference type="PROSITE" id="PS51918">
    <property type="entry name" value="RADICAL_SAM"/>
    <property type="match status" value="1"/>
</dbReference>
<dbReference type="EMBL" id="JBHUIY010000018">
    <property type="protein sequence ID" value="MFD2234234.1"/>
    <property type="molecule type" value="Genomic_DNA"/>
</dbReference>
<dbReference type="Gene3D" id="3.20.20.70">
    <property type="entry name" value="Aldolase class I"/>
    <property type="match status" value="1"/>
</dbReference>
<evidence type="ECO:0000313" key="8">
    <source>
        <dbReference type="EMBL" id="MFD2234234.1"/>
    </source>
</evidence>
<evidence type="ECO:0000256" key="4">
    <source>
        <dbReference type="ARBA" id="ARBA00022723"/>
    </source>
</evidence>
<evidence type="ECO:0000256" key="5">
    <source>
        <dbReference type="ARBA" id="ARBA00023004"/>
    </source>
</evidence>
<dbReference type="InterPro" id="IPR058240">
    <property type="entry name" value="rSAM_sf"/>
</dbReference>
<evidence type="ECO:0000256" key="2">
    <source>
        <dbReference type="ARBA" id="ARBA00022485"/>
    </source>
</evidence>
<dbReference type="Proteomes" id="UP001597296">
    <property type="component" value="Unassembled WGS sequence"/>
</dbReference>
<dbReference type="PANTHER" id="PTHR43787">
    <property type="entry name" value="FEMO COFACTOR BIOSYNTHESIS PROTEIN NIFB-RELATED"/>
    <property type="match status" value="1"/>
</dbReference>
<evidence type="ECO:0000256" key="3">
    <source>
        <dbReference type="ARBA" id="ARBA00022691"/>
    </source>
</evidence>
<dbReference type="InterPro" id="IPR023885">
    <property type="entry name" value="4Fe4S-binding_SPASM_dom"/>
</dbReference>
<evidence type="ECO:0000259" key="7">
    <source>
        <dbReference type="PROSITE" id="PS51918"/>
    </source>
</evidence>
<keyword evidence="4" id="KW-0479">Metal-binding</keyword>
<name>A0ABW5CAD0_9PROT</name>
<keyword evidence="3" id="KW-0949">S-adenosyl-L-methionine</keyword>
<dbReference type="PANTHER" id="PTHR43787:SF3">
    <property type="entry name" value="ARYLSULFATASE REGULATORY PROTEIN"/>
    <property type="match status" value="1"/>
</dbReference>
<gene>
    <name evidence="8" type="ORF">ACFSNB_10495</name>
</gene>
<feature type="domain" description="Radical SAM core" evidence="7">
    <location>
        <begin position="88"/>
        <end position="328"/>
    </location>
</feature>
<keyword evidence="5" id="KW-0408">Iron</keyword>
<evidence type="ECO:0000256" key="1">
    <source>
        <dbReference type="ARBA" id="ARBA00001966"/>
    </source>
</evidence>
<organism evidence="8 9">
    <name type="scientific">Phaeospirillum tilakii</name>
    <dbReference type="NCBI Taxonomy" id="741673"/>
    <lineage>
        <taxon>Bacteria</taxon>
        <taxon>Pseudomonadati</taxon>
        <taxon>Pseudomonadota</taxon>
        <taxon>Alphaproteobacteria</taxon>
        <taxon>Rhodospirillales</taxon>
        <taxon>Rhodospirillaceae</taxon>
        <taxon>Phaeospirillum</taxon>
    </lineage>
</organism>